<reference evidence="3" key="1">
    <citation type="journal article" date="2015" name="Nat. Genet.">
        <title>The genome and transcriptome of the zoonotic hookworm Ancylostoma ceylanicum identify infection-specific gene families.</title>
        <authorList>
            <person name="Schwarz E.M."/>
            <person name="Hu Y."/>
            <person name="Antoshechkin I."/>
            <person name="Miller M.M."/>
            <person name="Sternberg P.W."/>
            <person name="Aroian R.V."/>
        </authorList>
    </citation>
    <scope>NUCLEOTIDE SEQUENCE</scope>
    <source>
        <strain evidence="3">HY135</strain>
    </source>
</reference>
<dbReference type="OrthoDB" id="10682771at2759"/>
<gene>
    <name evidence="2" type="primary">Acey_s0640.g1014</name>
    <name evidence="2" type="ORF">Y032_0640g1014</name>
</gene>
<organism evidence="2 3">
    <name type="scientific">Ancylostoma ceylanicum</name>
    <dbReference type="NCBI Taxonomy" id="53326"/>
    <lineage>
        <taxon>Eukaryota</taxon>
        <taxon>Metazoa</taxon>
        <taxon>Ecdysozoa</taxon>
        <taxon>Nematoda</taxon>
        <taxon>Chromadorea</taxon>
        <taxon>Rhabditida</taxon>
        <taxon>Rhabditina</taxon>
        <taxon>Rhabditomorpha</taxon>
        <taxon>Strongyloidea</taxon>
        <taxon>Ancylostomatidae</taxon>
        <taxon>Ancylostomatinae</taxon>
        <taxon>Ancylostoma</taxon>
    </lineage>
</organism>
<evidence type="ECO:0000313" key="3">
    <source>
        <dbReference type="Proteomes" id="UP000024635"/>
    </source>
</evidence>
<comment type="caution">
    <text evidence="2">The sequence shown here is derived from an EMBL/GenBank/DDBJ whole genome shotgun (WGS) entry which is preliminary data.</text>
</comment>
<keyword evidence="3" id="KW-1185">Reference proteome</keyword>
<evidence type="ECO:0000313" key="2">
    <source>
        <dbReference type="EMBL" id="EYC39805.1"/>
    </source>
</evidence>
<name>A0A016WJH7_9BILA</name>
<evidence type="ECO:0000256" key="1">
    <source>
        <dbReference type="SAM" id="MobiDB-lite"/>
    </source>
</evidence>
<feature type="compositionally biased region" description="Basic and acidic residues" evidence="1">
    <location>
        <begin position="439"/>
        <end position="453"/>
    </location>
</feature>
<feature type="region of interest" description="Disordered" evidence="1">
    <location>
        <begin position="399"/>
        <end position="454"/>
    </location>
</feature>
<feature type="compositionally biased region" description="Polar residues" evidence="1">
    <location>
        <begin position="404"/>
        <end position="437"/>
    </location>
</feature>
<sequence>MRQTPISLTKNVTLGHALRIKSFIPRFDLFVCTATLHEIIAISACDYPLYYYLLLGLQPSISLSNDDNNNQLRFCRWGEFHNSLFSSAVEEVANALSCGLNIDTRSRIHDAVDLPPPVEALGYALHDPPLRYTRERAPTALELVDALATGNSTPFAVPVDMDQRSQDSARPRNQRLAVQLAQSLTLAANFDHVFDSNHLGARDYVMLDNFVNNDLFRHIRSAITGEIVDPASNQRAHPLVRDLPVFLVVQALKGVNVQTSNLIQLNKDVATHIASWDSADELLLWIHRLTNAIDNVYAHRTTIDSELLPIFFTRPSDAKNIVDLLAHFGVNTNTITVTYATATAACRQGFHNIARIRDKLLLGNFTRTCPPSYDETPILHTFPHHQPTPAVAENELQTAVPARPSSTPASCSRSATEVRARSQSPYSTSETQRSFSSHDAAHDPPRFSREHSPLNRSVSLDPVEQQFPPNFEGCLFCSQAHFSASCERMESLKARMERIVNQARCVKCLGTHLTEECRRYKKCIHCSSRDHHPSLCYLNENVNQDLPLNYAKYITEIKRRSSELRQAIDAHNAQRG</sequence>
<dbReference type="AlphaFoldDB" id="A0A016WJH7"/>
<accession>A0A016WJH7</accession>
<protein>
    <submittedName>
        <fullName evidence="2">Uncharacterized protein</fullName>
    </submittedName>
</protein>
<dbReference type="EMBL" id="JARK01000240">
    <property type="protein sequence ID" value="EYC39805.1"/>
    <property type="molecule type" value="Genomic_DNA"/>
</dbReference>
<proteinExistence type="predicted"/>
<dbReference type="Proteomes" id="UP000024635">
    <property type="component" value="Unassembled WGS sequence"/>
</dbReference>